<evidence type="ECO:0000256" key="1">
    <source>
        <dbReference type="SAM" id="SignalP"/>
    </source>
</evidence>
<evidence type="ECO:0008006" key="4">
    <source>
        <dbReference type="Google" id="ProtNLM"/>
    </source>
</evidence>
<accession>A0ABT8R5B6</accession>
<comment type="caution">
    <text evidence="2">The sequence shown here is derived from an EMBL/GenBank/DDBJ whole genome shotgun (WGS) entry which is preliminary data.</text>
</comment>
<proteinExistence type="predicted"/>
<keyword evidence="1" id="KW-0732">Signal</keyword>
<name>A0ABT8R5B6_9BACT</name>
<feature type="chain" id="PRO_5046744657" description="Porin" evidence="1">
    <location>
        <begin position="24"/>
        <end position="466"/>
    </location>
</feature>
<gene>
    <name evidence="2" type="ORF">Q0590_10030</name>
</gene>
<feature type="signal peptide" evidence="1">
    <location>
        <begin position="1"/>
        <end position="23"/>
    </location>
</feature>
<sequence>MKILYTSVYIASLVLLSYTSLFAQHGDHTGHDTHQTPTDTVQSHEGHLMMHDSTAAPMSHAFSLNLPMNRNGSGSGWLPDLAPMYGYMIHTDKWMYMVHGNVFVRYNNQDITNKGTRGDTKIDAPNWFMAMGQRRVGKRGLFRFSTMFSLDPLFGGDGYPLLFQTGETFQGQPLVDRQHPHNLFSELSVAYTHMLSKDIDVFAYLAYPGEPALGPVAFMHRPSSFNNLDSPLGHHWQDATHITFGVATAGIRYKIVKAEASVFTGREPGEARYGLDKPRFDSYSYRLSVNPTANFAIQASQAFIKSPEVVEPEEDVWRTTASVLHALPLAGENYHLNSALIWGFNDAGGHHKEHSLTAESNLQLDKFAVYGRYEWVQKSSGELQVEQQLGDDEIFDINALTLGTNYTVLRKWNTNFSLGIQGSVYMAESRLNAIYGNNPLSGQVYLRISPHLMPMAMNRTRQMSGR</sequence>
<keyword evidence="3" id="KW-1185">Reference proteome</keyword>
<organism evidence="2 3">
    <name type="scientific">Rhodocytophaga aerolata</name>
    <dbReference type="NCBI Taxonomy" id="455078"/>
    <lineage>
        <taxon>Bacteria</taxon>
        <taxon>Pseudomonadati</taxon>
        <taxon>Bacteroidota</taxon>
        <taxon>Cytophagia</taxon>
        <taxon>Cytophagales</taxon>
        <taxon>Rhodocytophagaceae</taxon>
        <taxon>Rhodocytophaga</taxon>
    </lineage>
</organism>
<reference evidence="2" key="1">
    <citation type="submission" date="2023-07" db="EMBL/GenBank/DDBJ databases">
        <title>The genome sequence of Rhodocytophaga aerolata KACC 12507.</title>
        <authorList>
            <person name="Zhang X."/>
        </authorList>
    </citation>
    <scope>NUCLEOTIDE SEQUENCE</scope>
    <source>
        <strain evidence="2">KACC 12507</strain>
    </source>
</reference>
<dbReference type="Proteomes" id="UP001168528">
    <property type="component" value="Unassembled WGS sequence"/>
</dbReference>
<protein>
    <recommendedName>
        <fullName evidence="4">Porin</fullName>
    </recommendedName>
</protein>
<evidence type="ECO:0000313" key="3">
    <source>
        <dbReference type="Proteomes" id="UP001168528"/>
    </source>
</evidence>
<dbReference type="RefSeq" id="WP_302037390.1">
    <property type="nucleotide sequence ID" value="NZ_JAUKPO010000004.1"/>
</dbReference>
<evidence type="ECO:0000313" key="2">
    <source>
        <dbReference type="EMBL" id="MDO1446589.1"/>
    </source>
</evidence>
<dbReference type="EMBL" id="JAUKPO010000004">
    <property type="protein sequence ID" value="MDO1446589.1"/>
    <property type="molecule type" value="Genomic_DNA"/>
</dbReference>